<name>A0ABQ2NDL1_9ACTN</name>
<reference evidence="2" key="1">
    <citation type="journal article" date="2019" name="Int. J. Syst. Evol. Microbiol.">
        <title>The Global Catalogue of Microorganisms (GCM) 10K type strain sequencing project: providing services to taxonomists for standard genome sequencing and annotation.</title>
        <authorList>
            <consortium name="The Broad Institute Genomics Platform"/>
            <consortium name="The Broad Institute Genome Sequencing Center for Infectious Disease"/>
            <person name="Wu L."/>
            <person name="Ma J."/>
        </authorList>
    </citation>
    <scope>NUCLEOTIDE SEQUENCE [LARGE SCALE GENOMIC DNA]</scope>
    <source>
        <strain evidence="2">CGMCC 4.7371</strain>
    </source>
</reference>
<evidence type="ECO:0000313" key="1">
    <source>
        <dbReference type="EMBL" id="GGO91968.1"/>
    </source>
</evidence>
<accession>A0ABQ2NDL1</accession>
<dbReference type="Pfam" id="PF02566">
    <property type="entry name" value="OsmC"/>
    <property type="match status" value="1"/>
</dbReference>
<evidence type="ECO:0000313" key="2">
    <source>
        <dbReference type="Proteomes" id="UP000655410"/>
    </source>
</evidence>
<dbReference type="InterPro" id="IPR015946">
    <property type="entry name" value="KH_dom-like_a/b"/>
</dbReference>
<dbReference type="InterPro" id="IPR036102">
    <property type="entry name" value="OsmC/Ohrsf"/>
</dbReference>
<dbReference type="Gene3D" id="3.30.300.20">
    <property type="match status" value="1"/>
</dbReference>
<comment type="caution">
    <text evidence="1">The sequence shown here is derived from an EMBL/GenBank/DDBJ whole genome shotgun (WGS) entry which is preliminary data.</text>
</comment>
<dbReference type="InterPro" id="IPR003718">
    <property type="entry name" value="OsmC/Ohr_fam"/>
</dbReference>
<dbReference type="EMBL" id="BMNI01000007">
    <property type="protein sequence ID" value="GGO91968.1"/>
    <property type="molecule type" value="Genomic_DNA"/>
</dbReference>
<proteinExistence type="predicted"/>
<dbReference type="RefSeq" id="WP_188784559.1">
    <property type="nucleotide sequence ID" value="NZ_BMNI01000007.1"/>
</dbReference>
<gene>
    <name evidence="1" type="ORF">GCM10011584_27300</name>
</gene>
<dbReference type="SUPFAM" id="SSF82784">
    <property type="entry name" value="OsmC-like"/>
    <property type="match status" value="1"/>
</dbReference>
<dbReference type="Proteomes" id="UP000655410">
    <property type="component" value="Unassembled WGS sequence"/>
</dbReference>
<keyword evidence="2" id="KW-1185">Reference proteome</keyword>
<protein>
    <submittedName>
        <fullName evidence="1">Osmotically inducible protein C</fullName>
    </submittedName>
</protein>
<sequence>MGDTHRQVELEKIGPARFRATNERGGVVTLGDGTDPDFTPVELLLAALAGCGAVTIDPITARRAAATTFRAVATGEKERDEGGTRMGQLTVTFEIEFPEGPEGDAARAILPSTVERTHERWCTVSRTVEAGAPVVMRLGESTTSPR</sequence>
<organism evidence="1 2">
    <name type="scientific">Nocardioides phosphati</name>
    <dbReference type="NCBI Taxonomy" id="1867775"/>
    <lineage>
        <taxon>Bacteria</taxon>
        <taxon>Bacillati</taxon>
        <taxon>Actinomycetota</taxon>
        <taxon>Actinomycetes</taxon>
        <taxon>Propionibacteriales</taxon>
        <taxon>Nocardioidaceae</taxon>
        <taxon>Nocardioides</taxon>
    </lineage>
</organism>